<feature type="region of interest" description="Disordered" evidence="1">
    <location>
        <begin position="240"/>
        <end position="260"/>
    </location>
</feature>
<name>A0AA39C2M7_9HYME</name>
<keyword evidence="3" id="KW-1185">Reference proteome</keyword>
<dbReference type="AlphaFoldDB" id="A0AA39C2M7"/>
<dbReference type="EMBL" id="JAQQBS010002158">
    <property type="protein sequence ID" value="KAK0156843.1"/>
    <property type="molecule type" value="Genomic_DNA"/>
</dbReference>
<evidence type="ECO:0000256" key="1">
    <source>
        <dbReference type="SAM" id="MobiDB-lite"/>
    </source>
</evidence>
<dbReference type="Proteomes" id="UP001168990">
    <property type="component" value="Unassembled WGS sequence"/>
</dbReference>
<feature type="region of interest" description="Disordered" evidence="1">
    <location>
        <begin position="1"/>
        <end position="27"/>
    </location>
</feature>
<proteinExistence type="predicted"/>
<protein>
    <submittedName>
        <fullName evidence="2">Uncharacterized protein</fullName>
    </submittedName>
</protein>
<feature type="compositionally biased region" description="Polar residues" evidence="1">
    <location>
        <begin position="244"/>
        <end position="260"/>
    </location>
</feature>
<comment type="caution">
    <text evidence="2">The sequence shown here is derived from an EMBL/GenBank/DDBJ whole genome shotgun (WGS) entry which is preliminary data.</text>
</comment>
<evidence type="ECO:0000313" key="2">
    <source>
        <dbReference type="EMBL" id="KAK0156843.1"/>
    </source>
</evidence>
<reference evidence="2" key="1">
    <citation type="journal article" date="2023" name="bioRxiv">
        <title>Scaffold-level genome assemblies of two parasitoid biocontrol wasps reveal the parthenogenesis mechanism and an associated novel virus.</title>
        <authorList>
            <person name="Inwood S."/>
            <person name="Skelly J."/>
            <person name="Guhlin J."/>
            <person name="Harrop T."/>
            <person name="Goldson S."/>
            <person name="Dearden P."/>
        </authorList>
    </citation>
    <scope>NUCLEOTIDE SEQUENCE</scope>
    <source>
        <strain evidence="2">Irish</strain>
        <tissue evidence="2">Whole body</tissue>
    </source>
</reference>
<organism evidence="2 3">
    <name type="scientific">Microctonus aethiopoides</name>
    <dbReference type="NCBI Taxonomy" id="144406"/>
    <lineage>
        <taxon>Eukaryota</taxon>
        <taxon>Metazoa</taxon>
        <taxon>Ecdysozoa</taxon>
        <taxon>Arthropoda</taxon>
        <taxon>Hexapoda</taxon>
        <taxon>Insecta</taxon>
        <taxon>Pterygota</taxon>
        <taxon>Neoptera</taxon>
        <taxon>Endopterygota</taxon>
        <taxon>Hymenoptera</taxon>
        <taxon>Apocrita</taxon>
        <taxon>Ichneumonoidea</taxon>
        <taxon>Braconidae</taxon>
        <taxon>Euphorinae</taxon>
        <taxon>Microctonus</taxon>
    </lineage>
</organism>
<sequence length="260" mass="30059">MSNYDDINAASTRDDTTGNDEELPNAIPPTTSIADLFAIIKHTTNEGNKRTDNLEKITDDTQRSVAEIRTIDSLIEFIRNNFDSPKTYYVVRDDINKLQQTPHEKMNIYIARVQELLTDLKELLRNSDVPDKDAAARVLKHDIIKAFVRGLQPKYLIHFTTKSFTDLASAFAEGRRVEQELSEFPQLHFKVRDCYAMQTNEVTEYKPEPSTERPYCTFCSRPGHVFDNCFKRRAQLEGRETTRSQRFQPESFTAPSYNTF</sequence>
<accession>A0AA39C2M7</accession>
<evidence type="ECO:0000313" key="3">
    <source>
        <dbReference type="Proteomes" id="UP001168990"/>
    </source>
</evidence>
<gene>
    <name evidence="2" type="ORF">PV328_012225</name>
</gene>
<feature type="compositionally biased region" description="Polar residues" evidence="1">
    <location>
        <begin position="1"/>
        <end position="11"/>
    </location>
</feature>
<feature type="non-terminal residue" evidence="2">
    <location>
        <position position="260"/>
    </location>
</feature>
<reference evidence="2" key="2">
    <citation type="submission" date="2023-03" db="EMBL/GenBank/DDBJ databases">
        <authorList>
            <person name="Inwood S.N."/>
            <person name="Skelly J.G."/>
            <person name="Guhlin J."/>
            <person name="Harrop T.W.R."/>
            <person name="Goldson S.G."/>
            <person name="Dearden P.K."/>
        </authorList>
    </citation>
    <scope>NUCLEOTIDE SEQUENCE</scope>
    <source>
        <strain evidence="2">Irish</strain>
        <tissue evidence="2">Whole body</tissue>
    </source>
</reference>